<proteinExistence type="predicted"/>
<keyword evidence="2 5" id="KW-0812">Transmembrane</keyword>
<dbReference type="Proteomes" id="UP001165366">
    <property type="component" value="Unassembled WGS sequence"/>
</dbReference>
<feature type="transmembrane region" description="Helical" evidence="5">
    <location>
        <begin position="110"/>
        <end position="131"/>
    </location>
</feature>
<dbReference type="RefSeq" id="WP_237851855.1">
    <property type="nucleotide sequence ID" value="NZ_JAKLWS010000001.1"/>
</dbReference>
<dbReference type="PANTHER" id="PTHR11040:SF70">
    <property type="entry name" value="OS05G0316100 PROTEIN"/>
    <property type="match status" value="1"/>
</dbReference>
<evidence type="ECO:0000313" key="6">
    <source>
        <dbReference type="EMBL" id="MCG2587006.1"/>
    </source>
</evidence>
<feature type="transmembrane region" description="Helical" evidence="5">
    <location>
        <begin position="273"/>
        <end position="291"/>
    </location>
</feature>
<dbReference type="EMBL" id="JAKLWS010000001">
    <property type="protein sequence ID" value="MCG2587006.1"/>
    <property type="molecule type" value="Genomic_DNA"/>
</dbReference>
<sequence>MNQNGPSPKSGDNRLLNTLFASLLIFAVIFSSYWVANDLGSGEVKIYHVFIAAFITAATTGFGAIPFLFIKKVGSRWLGYGNALAAGLMFGASVSLVYEGVTIANSEFSIVKVVFGLIIGAALVFASHKYLESTDKDYSIGEIQGANALKMLMIVGIMTVHSFAEGIGVGVSFGDSPSFGSIISVAIAIHNIPEGLAISLVLIPRGASIRSAALWSIFSSLPQPIMAVPAFLFVLTFKTYLPIGLGIAAGAMFWMVFKDLLPEARDELSPQKVFLITTFTAVAMILFQFLLDV</sequence>
<keyword evidence="7" id="KW-1185">Reference proteome</keyword>
<evidence type="ECO:0000256" key="3">
    <source>
        <dbReference type="ARBA" id="ARBA00022989"/>
    </source>
</evidence>
<evidence type="ECO:0000256" key="2">
    <source>
        <dbReference type="ARBA" id="ARBA00022692"/>
    </source>
</evidence>
<name>A0ABS9K830_9BACT</name>
<feature type="transmembrane region" description="Helical" evidence="5">
    <location>
        <begin position="15"/>
        <end position="34"/>
    </location>
</feature>
<feature type="transmembrane region" description="Helical" evidence="5">
    <location>
        <begin position="46"/>
        <end position="70"/>
    </location>
</feature>
<feature type="transmembrane region" description="Helical" evidence="5">
    <location>
        <begin position="179"/>
        <end position="202"/>
    </location>
</feature>
<keyword evidence="4 5" id="KW-0472">Membrane</keyword>
<feature type="transmembrane region" description="Helical" evidence="5">
    <location>
        <begin position="214"/>
        <end position="234"/>
    </location>
</feature>
<keyword evidence="3 5" id="KW-1133">Transmembrane helix</keyword>
<accession>A0ABS9K830</accession>
<protein>
    <submittedName>
        <fullName evidence="6">ZIP family metal transporter</fullName>
    </submittedName>
</protein>
<comment type="caution">
    <text evidence="6">The sequence shown here is derived from an EMBL/GenBank/DDBJ whole genome shotgun (WGS) entry which is preliminary data.</text>
</comment>
<dbReference type="Pfam" id="PF02535">
    <property type="entry name" value="Zip"/>
    <property type="match status" value="1"/>
</dbReference>
<feature type="transmembrane region" description="Helical" evidence="5">
    <location>
        <begin position="77"/>
        <end position="98"/>
    </location>
</feature>
<dbReference type="PANTHER" id="PTHR11040">
    <property type="entry name" value="ZINC/IRON TRANSPORTER"/>
    <property type="match status" value="1"/>
</dbReference>
<reference evidence="6" key="1">
    <citation type="submission" date="2022-01" db="EMBL/GenBank/DDBJ databases">
        <authorList>
            <person name="Wang Y."/>
        </authorList>
    </citation>
    <scope>NUCLEOTIDE SEQUENCE</scope>
    <source>
        <strain evidence="6">WB101</strain>
    </source>
</reference>
<comment type="subcellular location">
    <subcellularLocation>
        <location evidence="1">Membrane</location>
        <topology evidence="1">Multi-pass membrane protein</topology>
    </subcellularLocation>
</comment>
<organism evidence="6 7">
    <name type="scientific">Rhodohalobacter sulfatireducens</name>
    <dbReference type="NCBI Taxonomy" id="2911366"/>
    <lineage>
        <taxon>Bacteria</taxon>
        <taxon>Pseudomonadati</taxon>
        <taxon>Balneolota</taxon>
        <taxon>Balneolia</taxon>
        <taxon>Balneolales</taxon>
        <taxon>Balneolaceae</taxon>
        <taxon>Rhodohalobacter</taxon>
    </lineage>
</organism>
<evidence type="ECO:0000313" key="7">
    <source>
        <dbReference type="Proteomes" id="UP001165366"/>
    </source>
</evidence>
<feature type="transmembrane region" description="Helical" evidence="5">
    <location>
        <begin position="240"/>
        <end position="261"/>
    </location>
</feature>
<evidence type="ECO:0000256" key="5">
    <source>
        <dbReference type="SAM" id="Phobius"/>
    </source>
</evidence>
<evidence type="ECO:0000256" key="4">
    <source>
        <dbReference type="ARBA" id="ARBA00023136"/>
    </source>
</evidence>
<feature type="transmembrane region" description="Helical" evidence="5">
    <location>
        <begin position="152"/>
        <end position="173"/>
    </location>
</feature>
<dbReference type="InterPro" id="IPR003689">
    <property type="entry name" value="ZIP"/>
</dbReference>
<evidence type="ECO:0000256" key="1">
    <source>
        <dbReference type="ARBA" id="ARBA00004141"/>
    </source>
</evidence>
<gene>
    <name evidence="6" type="ORF">L6773_00410</name>
</gene>
<reference evidence="6" key="2">
    <citation type="submission" date="2024-05" db="EMBL/GenBank/DDBJ databases">
        <title>Rhodohalobacter halophilus gen. nov., sp. nov., a moderately halophilic member of the family Balneolaceae.</title>
        <authorList>
            <person name="Xia J."/>
        </authorList>
    </citation>
    <scope>NUCLEOTIDE SEQUENCE</scope>
    <source>
        <strain evidence="6">WB101</strain>
    </source>
</reference>